<proteinExistence type="predicted"/>
<name>A0A4Z2JD36_9TELE</name>
<evidence type="ECO:0000313" key="2">
    <source>
        <dbReference type="Proteomes" id="UP000314294"/>
    </source>
</evidence>
<gene>
    <name evidence="1" type="ORF">EYF80_002404</name>
</gene>
<accession>A0A4Z2JD36</accession>
<reference evidence="1 2" key="1">
    <citation type="submission" date="2019-03" db="EMBL/GenBank/DDBJ databases">
        <title>First draft genome of Liparis tanakae, snailfish: a comprehensive survey of snailfish specific genes.</title>
        <authorList>
            <person name="Kim W."/>
            <person name="Song I."/>
            <person name="Jeong J.-H."/>
            <person name="Kim D."/>
            <person name="Kim S."/>
            <person name="Ryu S."/>
            <person name="Song J.Y."/>
            <person name="Lee S.K."/>
        </authorList>
    </citation>
    <scope>NUCLEOTIDE SEQUENCE [LARGE SCALE GENOMIC DNA]</scope>
    <source>
        <tissue evidence="1">Muscle</tissue>
    </source>
</reference>
<dbReference type="Proteomes" id="UP000314294">
    <property type="component" value="Unassembled WGS sequence"/>
</dbReference>
<keyword evidence="2" id="KW-1185">Reference proteome</keyword>
<dbReference type="AlphaFoldDB" id="A0A4Z2JD36"/>
<dbReference type="EMBL" id="SRLO01000011">
    <property type="protein sequence ID" value="TNN87202.1"/>
    <property type="molecule type" value="Genomic_DNA"/>
</dbReference>
<evidence type="ECO:0000313" key="1">
    <source>
        <dbReference type="EMBL" id="TNN87202.1"/>
    </source>
</evidence>
<comment type="caution">
    <text evidence="1">The sequence shown here is derived from an EMBL/GenBank/DDBJ whole genome shotgun (WGS) entry which is preliminary data.</text>
</comment>
<organism evidence="1 2">
    <name type="scientific">Liparis tanakae</name>
    <name type="common">Tanaka's snailfish</name>
    <dbReference type="NCBI Taxonomy" id="230148"/>
    <lineage>
        <taxon>Eukaryota</taxon>
        <taxon>Metazoa</taxon>
        <taxon>Chordata</taxon>
        <taxon>Craniata</taxon>
        <taxon>Vertebrata</taxon>
        <taxon>Euteleostomi</taxon>
        <taxon>Actinopterygii</taxon>
        <taxon>Neopterygii</taxon>
        <taxon>Teleostei</taxon>
        <taxon>Neoteleostei</taxon>
        <taxon>Acanthomorphata</taxon>
        <taxon>Eupercaria</taxon>
        <taxon>Perciformes</taxon>
        <taxon>Cottioidei</taxon>
        <taxon>Cottales</taxon>
        <taxon>Liparidae</taxon>
        <taxon>Liparis</taxon>
    </lineage>
</organism>
<protein>
    <submittedName>
        <fullName evidence="1">Uncharacterized protein</fullName>
    </submittedName>
</protein>
<sequence length="72" mass="8101">MMRVVGRSDEMAGEKRKTGIGGQFDIKKGCITERRQQAVAYRQSERKLQSDSVFVIIKAPGNSKEWDAPDSK</sequence>